<evidence type="ECO:0000313" key="2">
    <source>
        <dbReference type="EMBL" id="TQB67500.1"/>
    </source>
</evidence>
<dbReference type="InterPro" id="IPR000182">
    <property type="entry name" value="GNAT_dom"/>
</dbReference>
<dbReference type="InterPro" id="IPR016181">
    <property type="entry name" value="Acyl_CoA_acyltransferase"/>
</dbReference>
<dbReference type="PANTHER" id="PTHR42791">
    <property type="entry name" value="GNAT FAMILY ACETYLTRANSFERASE"/>
    <property type="match status" value="1"/>
</dbReference>
<feature type="non-terminal residue" evidence="2">
    <location>
        <position position="211"/>
    </location>
</feature>
<organism evidence="2 3">
    <name type="scientific">Monascus purpureus</name>
    <name type="common">Red mold</name>
    <name type="synonym">Monascus anka</name>
    <dbReference type="NCBI Taxonomy" id="5098"/>
    <lineage>
        <taxon>Eukaryota</taxon>
        <taxon>Fungi</taxon>
        <taxon>Dikarya</taxon>
        <taxon>Ascomycota</taxon>
        <taxon>Pezizomycotina</taxon>
        <taxon>Eurotiomycetes</taxon>
        <taxon>Eurotiomycetidae</taxon>
        <taxon>Eurotiales</taxon>
        <taxon>Aspergillaceae</taxon>
        <taxon>Monascus</taxon>
    </lineage>
</organism>
<proteinExistence type="predicted"/>
<dbReference type="GO" id="GO:0016747">
    <property type="term" value="F:acyltransferase activity, transferring groups other than amino-acyl groups"/>
    <property type="evidence" value="ECO:0007669"/>
    <property type="project" value="InterPro"/>
</dbReference>
<dbReference type="Gene3D" id="3.40.630.30">
    <property type="match status" value="1"/>
</dbReference>
<dbReference type="EMBL" id="VIFY01000390">
    <property type="protein sequence ID" value="TQB67500.1"/>
    <property type="molecule type" value="Genomic_DNA"/>
</dbReference>
<sequence length="211" mass="24163">MPFSILPALIPDIRTVYDVFFSAFQADPKDALLLDILFPGGRVNTPEFREGHRSGTLNWWHTSTDQYTFKCIDTDTGEIVGMALLDVYIRERSEEQRKNPGVLWLQGKERELAERIVNPLADMREKLWGGRPYIYCHVIAVKPEFQRQKAGTAIVSWQKDLVDQLGLPMYLESNPSIKNFYEKMGFETLPETIVHKAGDLGTDEDVEVPLM</sequence>
<dbReference type="SUPFAM" id="SSF55729">
    <property type="entry name" value="Acyl-CoA N-acyltransferases (Nat)"/>
    <property type="match status" value="1"/>
</dbReference>
<evidence type="ECO:0000313" key="3">
    <source>
        <dbReference type="Proteomes" id="UP000319663"/>
    </source>
</evidence>
<keyword evidence="3" id="KW-1185">Reference proteome</keyword>
<comment type="caution">
    <text evidence="2">The sequence shown here is derived from an EMBL/GenBank/DDBJ whole genome shotgun (WGS) entry which is preliminary data.</text>
</comment>
<dbReference type="PANTHER" id="PTHR42791:SF17">
    <property type="entry name" value="ACETYLTRANSFERASE, GNAT FAMILY FAMILY (AFU_ORTHOLOGUE AFUA_8G05690)"/>
    <property type="match status" value="1"/>
</dbReference>
<protein>
    <recommendedName>
        <fullName evidence="1">N-acetyltransferase domain-containing protein</fullName>
    </recommendedName>
</protein>
<gene>
    <name evidence="2" type="ORF">MPDQ_005476</name>
</gene>
<evidence type="ECO:0000259" key="1">
    <source>
        <dbReference type="PROSITE" id="PS51186"/>
    </source>
</evidence>
<reference evidence="2 3" key="1">
    <citation type="submission" date="2019-06" db="EMBL/GenBank/DDBJ databases">
        <title>Wine fermentation using esterase from Monascus purpureus.</title>
        <authorList>
            <person name="Geng C."/>
            <person name="Zhang Y."/>
        </authorList>
    </citation>
    <scope>NUCLEOTIDE SEQUENCE [LARGE SCALE GENOMIC DNA]</scope>
    <source>
        <strain evidence="2">HQ1</strain>
    </source>
</reference>
<feature type="domain" description="N-acetyltransferase" evidence="1">
    <location>
        <begin position="67"/>
        <end position="209"/>
    </location>
</feature>
<dbReference type="Proteomes" id="UP000319663">
    <property type="component" value="Unassembled WGS sequence"/>
</dbReference>
<accession>A0A507QKL4</accession>
<dbReference type="PROSITE" id="PS51186">
    <property type="entry name" value="GNAT"/>
    <property type="match status" value="1"/>
</dbReference>
<name>A0A507QKL4_MONPU</name>
<dbReference type="STRING" id="5098.A0A507QKL4"/>
<dbReference type="Pfam" id="PF13508">
    <property type="entry name" value="Acetyltransf_7"/>
    <property type="match status" value="1"/>
</dbReference>
<dbReference type="AlphaFoldDB" id="A0A507QKL4"/>
<dbReference type="InterPro" id="IPR052523">
    <property type="entry name" value="Trichothecene_AcTrans"/>
</dbReference>